<reference evidence="10 11" key="1">
    <citation type="journal article" date="2021" name="Elife">
        <title>Chloroplast acquisition without the gene transfer in kleptoplastic sea slugs, Plakobranchus ocellatus.</title>
        <authorList>
            <person name="Maeda T."/>
            <person name="Takahashi S."/>
            <person name="Yoshida T."/>
            <person name="Shimamura S."/>
            <person name="Takaki Y."/>
            <person name="Nagai Y."/>
            <person name="Toyoda A."/>
            <person name="Suzuki Y."/>
            <person name="Arimoto A."/>
            <person name="Ishii H."/>
            <person name="Satoh N."/>
            <person name="Nishiyama T."/>
            <person name="Hasebe M."/>
            <person name="Maruyama T."/>
            <person name="Minagawa J."/>
            <person name="Obokata J."/>
            <person name="Shigenobu S."/>
        </authorList>
    </citation>
    <scope>NUCLEOTIDE SEQUENCE [LARGE SCALE GENOMIC DNA]</scope>
</reference>
<dbReference type="PRINTS" id="PR01349">
    <property type="entry name" value="WNTPROTEIN"/>
</dbReference>
<comment type="subcellular location">
    <subcellularLocation>
        <location evidence="1 9">Secreted</location>
        <location evidence="1 9">Extracellular space</location>
        <location evidence="1 9">Extracellular matrix</location>
    </subcellularLocation>
</comment>
<evidence type="ECO:0000256" key="7">
    <source>
        <dbReference type="ARBA" id="ARBA00023157"/>
    </source>
</evidence>
<dbReference type="PANTHER" id="PTHR12027:SF102">
    <property type="entry name" value="PROTEIN WNT"/>
    <property type="match status" value="1"/>
</dbReference>
<dbReference type="EMBL" id="BLXT01006003">
    <property type="protein sequence ID" value="GFO28188.1"/>
    <property type="molecule type" value="Genomic_DNA"/>
</dbReference>
<dbReference type="GO" id="GO:0005125">
    <property type="term" value="F:cytokine activity"/>
    <property type="evidence" value="ECO:0007669"/>
    <property type="project" value="TreeGrafter"/>
</dbReference>
<proteinExistence type="inferred from homology"/>
<evidence type="ECO:0000256" key="8">
    <source>
        <dbReference type="ARBA" id="ARBA00023288"/>
    </source>
</evidence>
<dbReference type="InterPro" id="IPR005817">
    <property type="entry name" value="Wnt"/>
</dbReference>
<comment type="similarity">
    <text evidence="2 9">Belongs to the Wnt family.</text>
</comment>
<name>A0AAV4C9J1_9GAST</name>
<dbReference type="GO" id="GO:0045165">
    <property type="term" value="P:cell fate commitment"/>
    <property type="evidence" value="ECO:0007669"/>
    <property type="project" value="TreeGrafter"/>
</dbReference>
<sequence length="327" mass="36966">ALYRSANRPWTTTRNCSKSSGLISRQLRICRDNLDLMPSVVTSTLVGMETCQNQFKDRRWNCSSVLAVPNLNNDLVRGTREQAYVYGISSAALVHTLSRACSIGVTTKCSCGPLPTWETAEDFKWGGCGDDVKFGLQFAELFTKATLINKKGKEKQSKKAMMNRHNFRVGREIVKASLGKACKCHGVSGSCAQKTCWKALPNFDAIGAMLRERYALAVEVRRKRKKKIKMLVPKRRGRSQFRNDELVYYERSPDYCSPDVKTGSVGTKGRQCILGSRGARNCESMCCGRGHETYTEILRERCECKYFWCCYVKCKTCTKVLKLNKCR</sequence>
<comment type="function">
    <text evidence="9">Ligand for members of the frizzled family of seven transmembrane receptors.</text>
</comment>
<keyword evidence="6 9" id="KW-0879">Wnt signaling pathway</keyword>
<dbReference type="SMART" id="SM00097">
    <property type="entry name" value="WNT1"/>
    <property type="match status" value="1"/>
</dbReference>
<dbReference type="GO" id="GO:0005109">
    <property type="term" value="F:frizzled binding"/>
    <property type="evidence" value="ECO:0007669"/>
    <property type="project" value="TreeGrafter"/>
</dbReference>
<comment type="caution">
    <text evidence="10">The sequence shown here is derived from an EMBL/GenBank/DDBJ whole genome shotgun (WGS) entry which is preliminary data.</text>
</comment>
<feature type="non-terminal residue" evidence="10">
    <location>
        <position position="1"/>
    </location>
</feature>
<evidence type="ECO:0000256" key="9">
    <source>
        <dbReference type="RuleBase" id="RU003500"/>
    </source>
</evidence>
<keyword evidence="5" id="KW-0272">Extracellular matrix</keyword>
<dbReference type="InterPro" id="IPR043158">
    <property type="entry name" value="Wnt_C"/>
</dbReference>
<dbReference type="GO" id="GO:0005615">
    <property type="term" value="C:extracellular space"/>
    <property type="evidence" value="ECO:0007669"/>
    <property type="project" value="TreeGrafter"/>
</dbReference>
<dbReference type="GO" id="GO:0030182">
    <property type="term" value="P:neuron differentiation"/>
    <property type="evidence" value="ECO:0007669"/>
    <property type="project" value="TreeGrafter"/>
</dbReference>
<evidence type="ECO:0000256" key="2">
    <source>
        <dbReference type="ARBA" id="ARBA00005683"/>
    </source>
</evidence>
<organism evidence="10 11">
    <name type="scientific">Plakobranchus ocellatus</name>
    <dbReference type="NCBI Taxonomy" id="259542"/>
    <lineage>
        <taxon>Eukaryota</taxon>
        <taxon>Metazoa</taxon>
        <taxon>Spiralia</taxon>
        <taxon>Lophotrochozoa</taxon>
        <taxon>Mollusca</taxon>
        <taxon>Gastropoda</taxon>
        <taxon>Heterobranchia</taxon>
        <taxon>Euthyneura</taxon>
        <taxon>Panpulmonata</taxon>
        <taxon>Sacoglossa</taxon>
        <taxon>Placobranchoidea</taxon>
        <taxon>Plakobranchidae</taxon>
        <taxon>Plakobranchus</taxon>
    </lineage>
</organism>
<dbReference type="PANTHER" id="PTHR12027">
    <property type="entry name" value="WNT RELATED"/>
    <property type="match status" value="1"/>
</dbReference>
<evidence type="ECO:0000256" key="3">
    <source>
        <dbReference type="ARBA" id="ARBA00022473"/>
    </source>
</evidence>
<gene>
    <name evidence="10" type="ORF">PoB_005469300</name>
</gene>
<dbReference type="Pfam" id="PF00110">
    <property type="entry name" value="wnt"/>
    <property type="match status" value="1"/>
</dbReference>
<dbReference type="InterPro" id="IPR018161">
    <property type="entry name" value="Wnt_CS"/>
</dbReference>
<keyword evidence="3 9" id="KW-0217">Developmental protein</keyword>
<dbReference type="FunFam" id="3.30.2460.20:FF:000001">
    <property type="entry name" value="Wnt homolog"/>
    <property type="match status" value="1"/>
</dbReference>
<dbReference type="Gene3D" id="3.30.2460.20">
    <property type="match status" value="1"/>
</dbReference>
<evidence type="ECO:0000256" key="1">
    <source>
        <dbReference type="ARBA" id="ARBA00004498"/>
    </source>
</evidence>
<keyword evidence="8" id="KW-0449">Lipoprotein</keyword>
<dbReference type="PROSITE" id="PS00246">
    <property type="entry name" value="WNT1"/>
    <property type="match status" value="1"/>
</dbReference>
<dbReference type="GO" id="GO:0060070">
    <property type="term" value="P:canonical Wnt signaling pathway"/>
    <property type="evidence" value="ECO:0007669"/>
    <property type="project" value="TreeGrafter"/>
</dbReference>
<keyword evidence="4" id="KW-0964">Secreted</keyword>
<accession>A0AAV4C9J1</accession>
<evidence type="ECO:0000256" key="5">
    <source>
        <dbReference type="ARBA" id="ARBA00022530"/>
    </source>
</evidence>
<evidence type="ECO:0000313" key="11">
    <source>
        <dbReference type="Proteomes" id="UP000735302"/>
    </source>
</evidence>
<keyword evidence="11" id="KW-1185">Reference proteome</keyword>
<dbReference type="CDD" id="cd19343">
    <property type="entry name" value="Wnt_Wnt11"/>
    <property type="match status" value="1"/>
</dbReference>
<evidence type="ECO:0000256" key="6">
    <source>
        <dbReference type="ARBA" id="ARBA00022687"/>
    </source>
</evidence>
<evidence type="ECO:0000256" key="4">
    <source>
        <dbReference type="ARBA" id="ARBA00022525"/>
    </source>
</evidence>
<dbReference type="AlphaFoldDB" id="A0AAV4C9J1"/>
<protein>
    <recommendedName>
        <fullName evidence="9">Protein Wnt</fullName>
    </recommendedName>
</protein>
<keyword evidence="7" id="KW-1015">Disulfide bond</keyword>
<evidence type="ECO:0000313" key="10">
    <source>
        <dbReference type="EMBL" id="GFO28188.1"/>
    </source>
</evidence>
<dbReference type="Proteomes" id="UP000735302">
    <property type="component" value="Unassembled WGS sequence"/>
</dbReference>